<reference evidence="2" key="1">
    <citation type="submission" date="2021-01" db="EMBL/GenBank/DDBJ databases">
        <authorList>
            <person name="Corre E."/>
            <person name="Pelletier E."/>
            <person name="Niang G."/>
            <person name="Scheremetjew M."/>
            <person name="Finn R."/>
            <person name="Kale V."/>
            <person name="Holt S."/>
            <person name="Cochrane G."/>
            <person name="Meng A."/>
            <person name="Brown T."/>
            <person name="Cohen L."/>
        </authorList>
    </citation>
    <scope>NUCLEOTIDE SEQUENCE</scope>
    <source>
        <strain evidence="2">CCMP281</strain>
    </source>
</reference>
<keyword evidence="1" id="KW-0802">TPR repeat</keyword>
<sequence>MGEPEVVDVETVNVGHLMGYVDGEREEGNRAYKAGKHSEALVAWKRGLDAIAQADGLPMAVADVEVVLRARSVLHSNRGQALMSLQFWRRAIKDLTEALQVDPLNAKALWRRYKCHRALRSWDLAEADLAALLADKLQAAAGPQLLSAGVTPEQLTEAQREVKQLKEAADAEAEATFDDRLEEAAARGLTELRERFEEVTLRNGLRGNKELAAEIAEMLTRPGGVTAQFVAAVYCIEEEDAEVLLDWIRKASAISDELHGVV</sequence>
<dbReference type="Gene3D" id="1.25.40.10">
    <property type="entry name" value="Tetratricopeptide repeat domain"/>
    <property type="match status" value="1"/>
</dbReference>
<dbReference type="GO" id="GO:0006457">
    <property type="term" value="P:protein folding"/>
    <property type="evidence" value="ECO:0007669"/>
    <property type="project" value="TreeGrafter"/>
</dbReference>
<dbReference type="GO" id="GO:0030544">
    <property type="term" value="F:Hsp70 protein binding"/>
    <property type="evidence" value="ECO:0007669"/>
    <property type="project" value="TreeGrafter"/>
</dbReference>
<accession>A0A7S3B1U4</accession>
<protein>
    <submittedName>
        <fullName evidence="2">Uncharacterized protein</fullName>
    </submittedName>
</protein>
<dbReference type="InterPro" id="IPR019734">
    <property type="entry name" value="TPR_rpt"/>
</dbReference>
<dbReference type="EMBL" id="HBHX01040388">
    <property type="protein sequence ID" value="CAE0121708.1"/>
    <property type="molecule type" value="Transcribed_RNA"/>
</dbReference>
<dbReference type="PANTHER" id="PTHR46035">
    <property type="entry name" value="TETRATRICOPEPTIDE REPEAT PROTEIN 4"/>
    <property type="match status" value="1"/>
</dbReference>
<evidence type="ECO:0000313" key="2">
    <source>
        <dbReference type="EMBL" id="CAE0121708.1"/>
    </source>
</evidence>
<dbReference type="AlphaFoldDB" id="A0A7S3B1U4"/>
<dbReference type="GO" id="GO:0051879">
    <property type="term" value="F:Hsp90 protein binding"/>
    <property type="evidence" value="ECO:0007669"/>
    <property type="project" value="TreeGrafter"/>
</dbReference>
<dbReference type="InterPro" id="IPR011990">
    <property type="entry name" value="TPR-like_helical_dom_sf"/>
</dbReference>
<dbReference type="GO" id="GO:0005634">
    <property type="term" value="C:nucleus"/>
    <property type="evidence" value="ECO:0007669"/>
    <property type="project" value="TreeGrafter"/>
</dbReference>
<dbReference type="PROSITE" id="PS50005">
    <property type="entry name" value="TPR"/>
    <property type="match status" value="1"/>
</dbReference>
<dbReference type="SUPFAM" id="SSF48452">
    <property type="entry name" value="TPR-like"/>
    <property type="match status" value="1"/>
</dbReference>
<gene>
    <name evidence="2" type="ORF">HERI1096_LOCUS22409</name>
</gene>
<name>A0A7S3B1U4_9EUKA</name>
<proteinExistence type="predicted"/>
<feature type="repeat" description="TPR" evidence="1">
    <location>
        <begin position="72"/>
        <end position="105"/>
    </location>
</feature>
<dbReference type="PANTHER" id="PTHR46035:SF1">
    <property type="entry name" value="TETRATRICOPEPTIDE REPEAT PROTEIN 4"/>
    <property type="match status" value="1"/>
</dbReference>
<organism evidence="2">
    <name type="scientific">Haptolina ericina</name>
    <dbReference type="NCBI Taxonomy" id="156174"/>
    <lineage>
        <taxon>Eukaryota</taxon>
        <taxon>Haptista</taxon>
        <taxon>Haptophyta</taxon>
        <taxon>Prymnesiophyceae</taxon>
        <taxon>Prymnesiales</taxon>
        <taxon>Prymnesiaceae</taxon>
        <taxon>Haptolina</taxon>
    </lineage>
</organism>
<evidence type="ECO:0000256" key="1">
    <source>
        <dbReference type="PROSITE-ProRule" id="PRU00339"/>
    </source>
</evidence>
<dbReference type="GO" id="GO:0005829">
    <property type="term" value="C:cytosol"/>
    <property type="evidence" value="ECO:0007669"/>
    <property type="project" value="TreeGrafter"/>
</dbReference>